<proteinExistence type="predicted"/>
<dbReference type="SUPFAM" id="SSF51556">
    <property type="entry name" value="Metallo-dependent hydrolases"/>
    <property type="match status" value="1"/>
</dbReference>
<dbReference type="OrthoDB" id="3173428at2"/>
<reference evidence="2 3" key="1">
    <citation type="submission" date="2019-03" db="EMBL/GenBank/DDBJ databases">
        <title>Draft genome sequences of novel Actinobacteria.</title>
        <authorList>
            <person name="Sahin N."/>
            <person name="Ay H."/>
            <person name="Saygin H."/>
        </authorList>
    </citation>
    <scope>NUCLEOTIDE SEQUENCE [LARGE SCALE GENOMIC DNA]</scope>
    <source>
        <strain evidence="2 3">5K138</strain>
    </source>
</reference>
<evidence type="ECO:0000313" key="3">
    <source>
        <dbReference type="Proteomes" id="UP000294739"/>
    </source>
</evidence>
<dbReference type="Gene3D" id="3.10.310.70">
    <property type="match status" value="1"/>
</dbReference>
<name>A0A4R5CQ18_9ACTN</name>
<dbReference type="Proteomes" id="UP000294739">
    <property type="component" value="Unassembled WGS sequence"/>
</dbReference>
<accession>A0A4R5CQ18</accession>
<dbReference type="EMBL" id="SMKZ01000037">
    <property type="protein sequence ID" value="TDE02236.1"/>
    <property type="molecule type" value="Genomic_DNA"/>
</dbReference>
<organism evidence="2 3">
    <name type="scientific">Jiangella asiatica</name>
    <dbReference type="NCBI Taxonomy" id="2530372"/>
    <lineage>
        <taxon>Bacteria</taxon>
        <taxon>Bacillati</taxon>
        <taxon>Actinomycetota</taxon>
        <taxon>Actinomycetes</taxon>
        <taxon>Jiangellales</taxon>
        <taxon>Jiangellaceae</taxon>
        <taxon>Jiangella</taxon>
    </lineage>
</organism>
<dbReference type="SUPFAM" id="SSF51338">
    <property type="entry name" value="Composite domain of metallo-dependent hydrolases"/>
    <property type="match status" value="1"/>
</dbReference>
<dbReference type="GO" id="GO:0016810">
    <property type="term" value="F:hydrolase activity, acting on carbon-nitrogen (but not peptide) bonds"/>
    <property type="evidence" value="ECO:0007669"/>
    <property type="project" value="InterPro"/>
</dbReference>
<sequence length="616" mass="66138">MVLHTLFSSPTLLAQSCVPPTVRIRTDRNDSVGRRCRLMSEDGHQSERGPGASRRDVLRTGAVAGAAAAMAGVGAGVTHAAENEATTTAGAALTAVPGVAGDTDLALVNGRIHTMDANDAVVSHVLIRNGRFIAVGNGPVRAQGRPFAVVNLRGRTVVPGIVDNHNHIVLMGNRPGHHTPLENAQSIAEVQETYARRADQIPSGAWITTIGGFHRNHLVAPDLPPRLPTLTELDAAAPDHPIYLSESFSGPSATNSAGRAFFTARGIPVGDDGFIAAGNPTGRATLALRQTLLTADERKRGAVDALAHGLSLGVTTHLDQGAFQATGTPSDGAAHEDNFTMHLPFLELLEEGRLDARLRINFLHMESDQTTPELAARLRNAFPFFGGDLVRTGGIGEFIAQGTGPASPFLAAARKVAAAGWRAEVHSLSQTDFQQEIQAFETVHAQTPISDLRWVDAHVPFITEEYAKRLDALGGGLSLTGWRYLAGSPAQNGPPFRMIVDSGIHAGMSSDGMQIAPMNPWLHMYYATTGRNARGVVINAGQQITRQEALRLYTRDNGWFLREEDELGSIEAGKHADLAVLDRDYFTVPDDDLKRLRSLFTVVGGRVVHDPRRWVR</sequence>
<dbReference type="Gene3D" id="2.30.40.10">
    <property type="entry name" value="Urease, subunit C, domain 1"/>
    <property type="match status" value="2"/>
</dbReference>
<comment type="caution">
    <text evidence="2">The sequence shown here is derived from an EMBL/GenBank/DDBJ whole genome shotgun (WGS) entry which is preliminary data.</text>
</comment>
<dbReference type="PANTHER" id="PTHR22642:SF21">
    <property type="entry name" value="PERIPLASMIC PROTEIN"/>
    <property type="match status" value="1"/>
</dbReference>
<dbReference type="InterPro" id="IPR006311">
    <property type="entry name" value="TAT_signal"/>
</dbReference>
<dbReference type="PANTHER" id="PTHR22642">
    <property type="entry name" value="IMIDAZOLONEPROPIONASE"/>
    <property type="match status" value="1"/>
</dbReference>
<gene>
    <name evidence="2" type="ORF">E1269_22215</name>
</gene>
<dbReference type="AlphaFoldDB" id="A0A4R5CQ18"/>
<evidence type="ECO:0000313" key="2">
    <source>
        <dbReference type="EMBL" id="TDE02236.1"/>
    </source>
</evidence>
<dbReference type="Pfam" id="PF07969">
    <property type="entry name" value="Amidohydro_3"/>
    <property type="match status" value="1"/>
</dbReference>
<dbReference type="InterPro" id="IPR032466">
    <property type="entry name" value="Metal_Hydrolase"/>
</dbReference>
<dbReference type="InterPro" id="IPR013108">
    <property type="entry name" value="Amidohydro_3"/>
</dbReference>
<dbReference type="InParanoid" id="A0A4R5CQ18"/>
<evidence type="ECO:0000259" key="1">
    <source>
        <dbReference type="Pfam" id="PF07969"/>
    </source>
</evidence>
<protein>
    <recommendedName>
        <fullName evidence="1">Amidohydrolase 3 domain-containing protein</fullName>
    </recommendedName>
</protein>
<dbReference type="Gene3D" id="3.20.20.140">
    <property type="entry name" value="Metal-dependent hydrolases"/>
    <property type="match status" value="2"/>
</dbReference>
<dbReference type="InterPro" id="IPR011059">
    <property type="entry name" value="Metal-dep_hydrolase_composite"/>
</dbReference>
<feature type="domain" description="Amidohydrolase 3" evidence="1">
    <location>
        <begin position="149"/>
        <end position="609"/>
    </location>
</feature>
<keyword evidence="3" id="KW-1185">Reference proteome</keyword>
<dbReference type="PROSITE" id="PS51318">
    <property type="entry name" value="TAT"/>
    <property type="match status" value="1"/>
</dbReference>